<gene>
    <name evidence="1" type="ORF">BECKLFY1418C_GA0070996_102323</name>
</gene>
<accession>A0A450WHD3</accession>
<evidence type="ECO:0000313" key="1">
    <source>
        <dbReference type="EMBL" id="VFK16424.1"/>
    </source>
</evidence>
<dbReference type="SUPFAM" id="SSF88723">
    <property type="entry name" value="PIN domain-like"/>
    <property type="match status" value="1"/>
</dbReference>
<name>A0A450WHD3_9GAMM</name>
<dbReference type="InterPro" id="IPR029060">
    <property type="entry name" value="PIN-like_dom_sf"/>
</dbReference>
<proteinExistence type="predicted"/>
<dbReference type="EMBL" id="CAADFN010000023">
    <property type="protein sequence ID" value="VFK16424.1"/>
    <property type="molecule type" value="Genomic_DNA"/>
</dbReference>
<sequence length="103" mass="11623">MPGEPVFLDTNMWVYLFTDPRSAEDRRKQNIVQEALSNHSNIVVSTQVLNEASNVWLKKYGLDIDQVKSYLKTIQKSAEVHLIERAADLPGPGSLRALQAFLP</sequence>
<dbReference type="AlphaFoldDB" id="A0A450WHD3"/>
<organism evidence="1">
    <name type="scientific">Candidatus Kentrum sp. LFY</name>
    <dbReference type="NCBI Taxonomy" id="2126342"/>
    <lineage>
        <taxon>Bacteria</taxon>
        <taxon>Pseudomonadati</taxon>
        <taxon>Pseudomonadota</taxon>
        <taxon>Gammaproteobacteria</taxon>
        <taxon>Candidatus Kentrum</taxon>
    </lineage>
</organism>
<evidence type="ECO:0008006" key="2">
    <source>
        <dbReference type="Google" id="ProtNLM"/>
    </source>
</evidence>
<dbReference type="Gene3D" id="3.40.50.1010">
    <property type="entry name" value="5'-nuclease"/>
    <property type="match status" value="1"/>
</dbReference>
<protein>
    <recommendedName>
        <fullName evidence="2">PIN domain-containing protein</fullName>
    </recommendedName>
</protein>
<reference evidence="1" key="1">
    <citation type="submission" date="2019-02" db="EMBL/GenBank/DDBJ databases">
        <authorList>
            <person name="Gruber-Vodicka R. H."/>
            <person name="Seah K. B. B."/>
        </authorList>
    </citation>
    <scope>NUCLEOTIDE SEQUENCE</scope>
    <source>
        <strain evidence="1">BECK_BY7</strain>
    </source>
</reference>